<dbReference type="Gene3D" id="1.10.287.130">
    <property type="match status" value="1"/>
</dbReference>
<gene>
    <name evidence="9" type="ORF">MiSe_60850</name>
</gene>
<feature type="coiled-coil region" evidence="6">
    <location>
        <begin position="446"/>
        <end position="489"/>
    </location>
</feature>
<feature type="coiled-coil region" evidence="6">
    <location>
        <begin position="270"/>
        <end position="297"/>
    </location>
</feature>
<dbReference type="Pfam" id="PF01590">
    <property type="entry name" value="GAF"/>
    <property type="match status" value="1"/>
</dbReference>
<dbReference type="SUPFAM" id="SSF55874">
    <property type="entry name" value="ATPase domain of HSP90 chaperone/DNA topoisomerase II/histidine kinase"/>
    <property type="match status" value="1"/>
</dbReference>
<dbReference type="InterPro" id="IPR003594">
    <property type="entry name" value="HATPase_dom"/>
</dbReference>
<dbReference type="InterPro" id="IPR000014">
    <property type="entry name" value="PAS"/>
</dbReference>
<evidence type="ECO:0000313" key="10">
    <source>
        <dbReference type="Proteomes" id="UP001050975"/>
    </source>
</evidence>
<dbReference type="PROSITE" id="PS50109">
    <property type="entry name" value="HIS_KIN"/>
    <property type="match status" value="1"/>
</dbReference>
<evidence type="ECO:0000313" key="9">
    <source>
        <dbReference type="EMBL" id="GET41273.1"/>
    </source>
</evidence>
<organism evidence="9 10">
    <name type="scientific">Microseira wollei NIES-4236</name>
    <dbReference type="NCBI Taxonomy" id="2530354"/>
    <lineage>
        <taxon>Bacteria</taxon>
        <taxon>Bacillati</taxon>
        <taxon>Cyanobacteriota</taxon>
        <taxon>Cyanophyceae</taxon>
        <taxon>Oscillatoriophycideae</taxon>
        <taxon>Aerosakkonematales</taxon>
        <taxon>Aerosakkonemataceae</taxon>
        <taxon>Microseira</taxon>
    </lineage>
</organism>
<evidence type="ECO:0000256" key="1">
    <source>
        <dbReference type="ARBA" id="ARBA00000085"/>
    </source>
</evidence>
<dbReference type="InterPro" id="IPR013655">
    <property type="entry name" value="PAS_fold_3"/>
</dbReference>
<protein>
    <recommendedName>
        <fullName evidence="2">histidine kinase</fullName>
        <ecNumber evidence="2">2.7.13.3</ecNumber>
    </recommendedName>
</protein>
<keyword evidence="4 9" id="KW-0418">Kinase</keyword>
<dbReference type="InterPro" id="IPR003661">
    <property type="entry name" value="HisK_dim/P_dom"/>
</dbReference>
<comment type="catalytic activity">
    <reaction evidence="1">
        <text>ATP + protein L-histidine = ADP + protein N-phospho-L-histidine.</text>
        <dbReference type="EC" id="2.7.13.3"/>
    </reaction>
</comment>
<dbReference type="PRINTS" id="PR00344">
    <property type="entry name" value="BCTRLSENSOR"/>
</dbReference>
<evidence type="ECO:0000256" key="5">
    <source>
        <dbReference type="ARBA" id="ARBA00023012"/>
    </source>
</evidence>
<keyword evidence="6" id="KW-0175">Coiled coil</keyword>
<keyword evidence="3" id="KW-0597">Phosphoprotein</keyword>
<dbReference type="CDD" id="cd00130">
    <property type="entry name" value="PAS"/>
    <property type="match status" value="1"/>
</dbReference>
<evidence type="ECO:0000256" key="6">
    <source>
        <dbReference type="SAM" id="Coils"/>
    </source>
</evidence>
<evidence type="ECO:0000256" key="2">
    <source>
        <dbReference type="ARBA" id="ARBA00012438"/>
    </source>
</evidence>
<reference evidence="9" key="1">
    <citation type="submission" date="2019-10" db="EMBL/GenBank/DDBJ databases">
        <title>Draft genome sequece of Microseira wollei NIES-4236.</title>
        <authorList>
            <person name="Yamaguchi H."/>
            <person name="Suzuki S."/>
            <person name="Kawachi M."/>
        </authorList>
    </citation>
    <scope>NUCLEOTIDE SEQUENCE</scope>
    <source>
        <strain evidence="9">NIES-4236</strain>
    </source>
</reference>
<keyword evidence="10" id="KW-1185">Reference proteome</keyword>
<dbReference type="EMBL" id="BLAY01000116">
    <property type="protein sequence ID" value="GET41273.1"/>
    <property type="molecule type" value="Genomic_DNA"/>
</dbReference>
<dbReference type="Pfam" id="PF08447">
    <property type="entry name" value="PAS_3"/>
    <property type="match status" value="1"/>
</dbReference>
<dbReference type="AlphaFoldDB" id="A0AAV3XFC2"/>
<dbReference type="SMART" id="SM00091">
    <property type="entry name" value="PAS"/>
    <property type="match status" value="1"/>
</dbReference>
<dbReference type="GO" id="GO:0000155">
    <property type="term" value="F:phosphorelay sensor kinase activity"/>
    <property type="evidence" value="ECO:0007669"/>
    <property type="project" value="InterPro"/>
</dbReference>
<evidence type="ECO:0000259" key="8">
    <source>
        <dbReference type="PROSITE" id="PS50112"/>
    </source>
</evidence>
<dbReference type="SUPFAM" id="SSF55785">
    <property type="entry name" value="PYP-like sensor domain (PAS domain)"/>
    <property type="match status" value="1"/>
</dbReference>
<accession>A0AAV3XFC2</accession>
<evidence type="ECO:0000259" key="7">
    <source>
        <dbReference type="PROSITE" id="PS50109"/>
    </source>
</evidence>
<dbReference type="SMART" id="SM00388">
    <property type="entry name" value="HisKA"/>
    <property type="match status" value="1"/>
</dbReference>
<dbReference type="InterPro" id="IPR005467">
    <property type="entry name" value="His_kinase_dom"/>
</dbReference>
<comment type="caution">
    <text evidence="9">The sequence shown here is derived from an EMBL/GenBank/DDBJ whole genome shotgun (WGS) entry which is preliminary data.</text>
</comment>
<feature type="domain" description="PAS" evidence="8">
    <location>
        <begin position="190"/>
        <end position="237"/>
    </location>
</feature>
<dbReference type="Proteomes" id="UP001050975">
    <property type="component" value="Unassembled WGS sequence"/>
</dbReference>
<proteinExistence type="predicted"/>
<dbReference type="InterPro" id="IPR029016">
    <property type="entry name" value="GAF-like_dom_sf"/>
</dbReference>
<dbReference type="Gene3D" id="3.30.450.20">
    <property type="entry name" value="PAS domain"/>
    <property type="match status" value="1"/>
</dbReference>
<dbReference type="InterPro" id="IPR036890">
    <property type="entry name" value="HATPase_C_sf"/>
</dbReference>
<dbReference type="PROSITE" id="PS50112">
    <property type="entry name" value="PAS"/>
    <property type="match status" value="1"/>
</dbReference>
<dbReference type="SUPFAM" id="SSF47384">
    <property type="entry name" value="Homodimeric domain of signal transducing histidine kinase"/>
    <property type="match status" value="1"/>
</dbReference>
<dbReference type="Gene3D" id="3.30.565.10">
    <property type="entry name" value="Histidine kinase-like ATPase, C-terminal domain"/>
    <property type="match status" value="1"/>
</dbReference>
<dbReference type="EC" id="2.7.13.3" evidence="2"/>
<keyword evidence="4 9" id="KW-0808">Transferase</keyword>
<dbReference type="RefSeq" id="WP_226587493.1">
    <property type="nucleotide sequence ID" value="NZ_BLAY01000116.1"/>
</dbReference>
<dbReference type="NCBIfam" id="TIGR00229">
    <property type="entry name" value="sensory_box"/>
    <property type="match status" value="1"/>
</dbReference>
<keyword evidence="5" id="KW-0902">Two-component regulatory system</keyword>
<evidence type="ECO:0000256" key="4">
    <source>
        <dbReference type="ARBA" id="ARBA00022777"/>
    </source>
</evidence>
<dbReference type="Gene3D" id="3.30.450.40">
    <property type="match status" value="2"/>
</dbReference>
<dbReference type="SMART" id="SM00065">
    <property type="entry name" value="GAF"/>
    <property type="match status" value="2"/>
</dbReference>
<dbReference type="InterPro" id="IPR003018">
    <property type="entry name" value="GAF"/>
</dbReference>
<evidence type="ECO:0000256" key="3">
    <source>
        <dbReference type="ARBA" id="ARBA00022553"/>
    </source>
</evidence>
<dbReference type="PANTHER" id="PTHR43065">
    <property type="entry name" value="SENSOR HISTIDINE KINASE"/>
    <property type="match status" value="1"/>
</dbReference>
<dbReference type="InterPro" id="IPR004358">
    <property type="entry name" value="Sig_transdc_His_kin-like_C"/>
</dbReference>
<dbReference type="SUPFAM" id="SSF55781">
    <property type="entry name" value="GAF domain-like"/>
    <property type="match status" value="2"/>
</dbReference>
<dbReference type="SMART" id="SM00387">
    <property type="entry name" value="HATPase_c"/>
    <property type="match status" value="1"/>
</dbReference>
<dbReference type="InterPro" id="IPR036097">
    <property type="entry name" value="HisK_dim/P_sf"/>
</dbReference>
<dbReference type="Pfam" id="PF13185">
    <property type="entry name" value="GAF_2"/>
    <property type="match status" value="1"/>
</dbReference>
<dbReference type="PANTHER" id="PTHR43065:SF50">
    <property type="entry name" value="HISTIDINE KINASE"/>
    <property type="match status" value="1"/>
</dbReference>
<name>A0AAV3XFC2_9CYAN</name>
<sequence>MQVQKVSYPAADNHCTTLDANTAIGFERIARIAVLSLKVPIVAIALVESNSESVRFSHGLSISEAQKLNLLLNCPSSDDIAIVPDTHLDPRFAINRLETEKTEIRFYAGCCVTDTFGNKLGTFSIMDYSPHQLSENEVQALQDLAVWVQSELKLQNKTQCVGIASLPENPLLALSSDLFCTIGLNDFFQYLNPAWEKILGWTSSQLRATPCLEFVHPEEQLSTQEKIKVLQNQISSVPDIICFENRLRCKDGYYRWFSWHARYCQQQQLVEAAIQDITELKLAEKELLQQFEQLQSVYHWADLVERVSRANTIEEIYEQSLTGIKGVLNANGAAISIFEEEGGTMFQVGKGISGNFMLSLAKYSPWVSSNSEPQPVLIPRVAESQELGEMQYELLQEGISSCAWIPLVSRGKLFGRFGVYYDKIRNFDEEEVHLAETFADYIVFAIERKQAEAALKRSQAEIAEKATELEQALAELKRNKSQLIQSEKMSSLGQLVAGVAHEINNPVNFIYGNIEHAHNYTQDLLKLLQLYQKHYPSPHPEIQDEAEAVEIDFVIEDLPKLLESMKVGAERIQKIVLSLRNFSRMDEAEMKDVNIHEGIDSTLLILQNRIKAKPNSPGIQIIKNYTDLPLVECYPGQLNQVFMNILSNAIDALEEKTNLNDNPEPPTIWIDTKLSHTDRVIIKIADNGPGIPEQIQKRLFDPFFTTKPVGSGTGLGLSISYQIVTEKHRGQLQCNSWLGERTEFTIEIPLKQNLGT</sequence>
<dbReference type="InterPro" id="IPR035965">
    <property type="entry name" value="PAS-like_dom_sf"/>
</dbReference>
<dbReference type="CDD" id="cd00082">
    <property type="entry name" value="HisKA"/>
    <property type="match status" value="1"/>
</dbReference>
<feature type="domain" description="Histidine kinase" evidence="7">
    <location>
        <begin position="498"/>
        <end position="752"/>
    </location>
</feature>
<dbReference type="Pfam" id="PF02518">
    <property type="entry name" value="HATPase_c"/>
    <property type="match status" value="1"/>
</dbReference>